<evidence type="ECO:0000256" key="4">
    <source>
        <dbReference type="ARBA" id="ARBA00023136"/>
    </source>
</evidence>
<dbReference type="GO" id="GO:0022857">
    <property type="term" value="F:transmembrane transporter activity"/>
    <property type="evidence" value="ECO:0007669"/>
    <property type="project" value="InterPro"/>
</dbReference>
<dbReference type="PANTHER" id="PTHR23502">
    <property type="entry name" value="MAJOR FACILITATOR SUPERFAMILY"/>
    <property type="match status" value="1"/>
</dbReference>
<dbReference type="SUPFAM" id="SSF103473">
    <property type="entry name" value="MFS general substrate transporter"/>
    <property type="match status" value="1"/>
</dbReference>
<gene>
    <name evidence="8" type="ORF">B0H66DRAFT_92775</name>
</gene>
<sequence length="538" mass="58992">MAIPQSPIQMNTENNRREDMSPGELEGAETNTNGPSGVPVTDTEAQLHLEELRKEHGATWDGPDDPNNPYNWSPLRKNSIGILYSLGGLTTLMSASMIAAALEDIIRDLHISPSTAQIVFSTYFLGLGFGPFIMAASSEMYGRKMVWVYAQLFYVTWNTLSPVGNSTALMIVGRLMSGIGSSAGNTLTAPVMADMYGEEDRGKSLAVASLLPYLGPALGPILGGVITQFLNWRWVFWIMSILNVVLTLLGLVFIRESYTPALLRRKAAKEAAAAVGISRASICDSSTSSRMSVPEVSNSPESFWQRFSTHLLRPIKLFLHRPIIHLLSFALAVNFGVYSFLLSTFATLFLGPHYNQSKSQASLHYITLSVGATAATQIGARVMDIIYARLAKHYSSEEARPEFRVPYMVPGVILAAVGAFWYGWAAEYKVHWAVVDVGAAVFTMGNFVAAQAITAYQLDEFGDYAASAGAACRMPMYTAGFAFPIFAPKLYDALGYGWGNSVIGLLWIVLGWPIPVVMWVWGRKLRAMRFGGTHWMKE</sequence>
<evidence type="ECO:0000256" key="1">
    <source>
        <dbReference type="ARBA" id="ARBA00004141"/>
    </source>
</evidence>
<feature type="transmembrane region" description="Helical" evidence="6">
    <location>
        <begin position="362"/>
        <end position="383"/>
    </location>
</feature>
<proteinExistence type="predicted"/>
<protein>
    <submittedName>
        <fullName evidence="8">Major facilitator superfamily domain-containing protein</fullName>
    </submittedName>
</protein>
<dbReference type="GO" id="GO:0005886">
    <property type="term" value="C:plasma membrane"/>
    <property type="evidence" value="ECO:0007669"/>
    <property type="project" value="TreeGrafter"/>
</dbReference>
<evidence type="ECO:0000256" key="3">
    <source>
        <dbReference type="ARBA" id="ARBA00022989"/>
    </source>
</evidence>
<reference evidence="8" key="2">
    <citation type="submission" date="2023-06" db="EMBL/GenBank/DDBJ databases">
        <authorList>
            <consortium name="Lawrence Berkeley National Laboratory"/>
            <person name="Haridas S."/>
            <person name="Hensen N."/>
            <person name="Bonometti L."/>
            <person name="Westerberg I."/>
            <person name="Brannstrom I.O."/>
            <person name="Guillou S."/>
            <person name="Cros-Aarteil S."/>
            <person name="Calhoun S."/>
            <person name="Kuo A."/>
            <person name="Mondo S."/>
            <person name="Pangilinan J."/>
            <person name="Riley R."/>
            <person name="Labutti K."/>
            <person name="Andreopoulos B."/>
            <person name="Lipzen A."/>
            <person name="Chen C."/>
            <person name="Yanf M."/>
            <person name="Daum C."/>
            <person name="Ng V."/>
            <person name="Clum A."/>
            <person name="Steindorff A."/>
            <person name="Ohm R."/>
            <person name="Martin F."/>
            <person name="Silar P."/>
            <person name="Natvig D."/>
            <person name="Lalanne C."/>
            <person name="Gautier V."/>
            <person name="Ament-Velasquez S.L."/>
            <person name="Kruys A."/>
            <person name="Hutchinson M.I."/>
            <person name="Powell A.J."/>
            <person name="Barry K."/>
            <person name="Miller A.N."/>
            <person name="Grigoriev I.V."/>
            <person name="Debuchy R."/>
            <person name="Gladieux P."/>
            <person name="Thoren M.H."/>
            <person name="Johannesson H."/>
        </authorList>
    </citation>
    <scope>NUCLEOTIDE SEQUENCE</scope>
    <source>
        <strain evidence="8">CBS 118394</strain>
    </source>
</reference>
<feature type="region of interest" description="Disordered" evidence="5">
    <location>
        <begin position="1"/>
        <end position="44"/>
    </location>
</feature>
<dbReference type="PROSITE" id="PS50850">
    <property type="entry name" value="MFS"/>
    <property type="match status" value="1"/>
</dbReference>
<feature type="transmembrane region" description="Helical" evidence="6">
    <location>
        <begin position="234"/>
        <end position="254"/>
    </location>
</feature>
<feature type="transmembrane region" description="Helical" evidence="6">
    <location>
        <begin position="114"/>
        <end position="135"/>
    </location>
</feature>
<dbReference type="InterPro" id="IPR005829">
    <property type="entry name" value="Sugar_transporter_CS"/>
</dbReference>
<dbReference type="GO" id="GO:0140115">
    <property type="term" value="P:export across plasma membrane"/>
    <property type="evidence" value="ECO:0007669"/>
    <property type="project" value="UniProtKB-ARBA"/>
</dbReference>
<comment type="subcellular location">
    <subcellularLocation>
        <location evidence="1">Membrane</location>
        <topology evidence="1">Multi-pass membrane protein</topology>
    </subcellularLocation>
</comment>
<evidence type="ECO:0000313" key="9">
    <source>
        <dbReference type="Proteomes" id="UP001283341"/>
    </source>
</evidence>
<evidence type="ECO:0000259" key="7">
    <source>
        <dbReference type="PROSITE" id="PS50850"/>
    </source>
</evidence>
<name>A0AAE0IU40_9PEZI</name>
<dbReference type="AlphaFoldDB" id="A0AAE0IU40"/>
<evidence type="ECO:0000256" key="6">
    <source>
        <dbReference type="SAM" id="Phobius"/>
    </source>
</evidence>
<dbReference type="PROSITE" id="PS00216">
    <property type="entry name" value="SUGAR_TRANSPORT_1"/>
    <property type="match status" value="1"/>
</dbReference>
<keyword evidence="2 6" id="KW-0812">Transmembrane</keyword>
<dbReference type="Proteomes" id="UP001283341">
    <property type="component" value="Unassembled WGS sequence"/>
</dbReference>
<feature type="transmembrane region" description="Helical" evidence="6">
    <location>
        <begin position="323"/>
        <end position="350"/>
    </location>
</feature>
<feature type="transmembrane region" description="Helical" evidence="6">
    <location>
        <begin position="82"/>
        <end position="102"/>
    </location>
</feature>
<accession>A0AAE0IU40</accession>
<feature type="transmembrane region" description="Helical" evidence="6">
    <location>
        <begin position="404"/>
        <end position="424"/>
    </location>
</feature>
<feature type="transmembrane region" description="Helical" evidence="6">
    <location>
        <begin position="498"/>
        <end position="521"/>
    </location>
</feature>
<feature type="domain" description="Major facilitator superfamily (MFS) profile" evidence="7">
    <location>
        <begin position="80"/>
        <end position="538"/>
    </location>
</feature>
<evidence type="ECO:0000313" key="8">
    <source>
        <dbReference type="EMBL" id="KAK3331192.1"/>
    </source>
</evidence>
<dbReference type="PANTHER" id="PTHR23502:SF60">
    <property type="entry name" value="MAJOR FACILITATOR SUPERFAMILY (MFS) PROFILE DOMAIN-CONTAINING PROTEIN-RELATED"/>
    <property type="match status" value="1"/>
</dbReference>
<keyword evidence="4 6" id="KW-0472">Membrane</keyword>
<dbReference type="Pfam" id="PF07690">
    <property type="entry name" value="MFS_1"/>
    <property type="match status" value="1"/>
</dbReference>
<evidence type="ECO:0000256" key="5">
    <source>
        <dbReference type="SAM" id="MobiDB-lite"/>
    </source>
</evidence>
<dbReference type="InterPro" id="IPR036259">
    <property type="entry name" value="MFS_trans_sf"/>
</dbReference>
<dbReference type="Gene3D" id="1.20.1250.20">
    <property type="entry name" value="MFS general substrate transporter like domains"/>
    <property type="match status" value="1"/>
</dbReference>
<feature type="transmembrane region" description="Helical" evidence="6">
    <location>
        <begin position="430"/>
        <end position="449"/>
    </location>
</feature>
<keyword evidence="9" id="KW-1185">Reference proteome</keyword>
<dbReference type="InterPro" id="IPR011701">
    <property type="entry name" value="MFS"/>
</dbReference>
<dbReference type="EMBL" id="JAUEDM010000001">
    <property type="protein sequence ID" value="KAK3331192.1"/>
    <property type="molecule type" value="Genomic_DNA"/>
</dbReference>
<organism evidence="8 9">
    <name type="scientific">Apodospora peruviana</name>
    <dbReference type="NCBI Taxonomy" id="516989"/>
    <lineage>
        <taxon>Eukaryota</taxon>
        <taxon>Fungi</taxon>
        <taxon>Dikarya</taxon>
        <taxon>Ascomycota</taxon>
        <taxon>Pezizomycotina</taxon>
        <taxon>Sordariomycetes</taxon>
        <taxon>Sordariomycetidae</taxon>
        <taxon>Sordariales</taxon>
        <taxon>Lasiosphaeriaceae</taxon>
        <taxon>Apodospora</taxon>
    </lineage>
</organism>
<dbReference type="GO" id="GO:0042908">
    <property type="term" value="P:xenobiotic transport"/>
    <property type="evidence" value="ECO:0007669"/>
    <property type="project" value="UniProtKB-ARBA"/>
</dbReference>
<feature type="compositionally biased region" description="Polar residues" evidence="5">
    <location>
        <begin position="1"/>
        <end position="13"/>
    </location>
</feature>
<evidence type="ECO:0000256" key="2">
    <source>
        <dbReference type="ARBA" id="ARBA00022692"/>
    </source>
</evidence>
<feature type="transmembrane region" description="Helical" evidence="6">
    <location>
        <begin position="205"/>
        <end position="228"/>
    </location>
</feature>
<keyword evidence="3 6" id="KW-1133">Transmembrane helix</keyword>
<reference evidence="8" key="1">
    <citation type="journal article" date="2023" name="Mol. Phylogenet. Evol.">
        <title>Genome-scale phylogeny and comparative genomics of the fungal order Sordariales.</title>
        <authorList>
            <person name="Hensen N."/>
            <person name="Bonometti L."/>
            <person name="Westerberg I."/>
            <person name="Brannstrom I.O."/>
            <person name="Guillou S."/>
            <person name="Cros-Aarteil S."/>
            <person name="Calhoun S."/>
            <person name="Haridas S."/>
            <person name="Kuo A."/>
            <person name="Mondo S."/>
            <person name="Pangilinan J."/>
            <person name="Riley R."/>
            <person name="LaButti K."/>
            <person name="Andreopoulos B."/>
            <person name="Lipzen A."/>
            <person name="Chen C."/>
            <person name="Yan M."/>
            <person name="Daum C."/>
            <person name="Ng V."/>
            <person name="Clum A."/>
            <person name="Steindorff A."/>
            <person name="Ohm R.A."/>
            <person name="Martin F."/>
            <person name="Silar P."/>
            <person name="Natvig D.O."/>
            <person name="Lalanne C."/>
            <person name="Gautier V."/>
            <person name="Ament-Velasquez S.L."/>
            <person name="Kruys A."/>
            <person name="Hutchinson M.I."/>
            <person name="Powell A.J."/>
            <person name="Barry K."/>
            <person name="Miller A.N."/>
            <person name="Grigoriev I.V."/>
            <person name="Debuchy R."/>
            <person name="Gladieux P."/>
            <person name="Hiltunen Thoren M."/>
            <person name="Johannesson H."/>
        </authorList>
    </citation>
    <scope>NUCLEOTIDE SEQUENCE</scope>
    <source>
        <strain evidence="8">CBS 118394</strain>
    </source>
</reference>
<dbReference type="InterPro" id="IPR020846">
    <property type="entry name" value="MFS_dom"/>
</dbReference>
<comment type="caution">
    <text evidence="8">The sequence shown here is derived from an EMBL/GenBank/DDBJ whole genome shotgun (WGS) entry which is preliminary data.</text>
</comment>
<feature type="transmembrane region" description="Helical" evidence="6">
    <location>
        <begin position="461"/>
        <end position="486"/>
    </location>
</feature>